<feature type="transmembrane region" description="Helical" evidence="1">
    <location>
        <begin position="27"/>
        <end position="47"/>
    </location>
</feature>
<evidence type="ECO:0000313" key="5">
    <source>
        <dbReference type="Proteomes" id="UP000561077"/>
    </source>
</evidence>
<comment type="caution">
    <text evidence="2">The sequence shown here is derived from an EMBL/GenBank/DDBJ whole genome shotgun (WGS) entry which is preliminary data.</text>
</comment>
<organism evidence="2 5">
    <name type="scientific">Gluconacetobacter dulcium</name>
    <dbReference type="NCBI Taxonomy" id="2729096"/>
    <lineage>
        <taxon>Bacteria</taxon>
        <taxon>Pseudomonadati</taxon>
        <taxon>Pseudomonadota</taxon>
        <taxon>Alphaproteobacteria</taxon>
        <taxon>Acetobacterales</taxon>
        <taxon>Acetobacteraceae</taxon>
        <taxon>Gluconacetobacter</taxon>
    </lineage>
</organism>
<keyword evidence="1" id="KW-0812">Transmembrane</keyword>
<keyword evidence="4" id="KW-1185">Reference proteome</keyword>
<name>A0A7W4IIA8_9PROT</name>
<feature type="transmembrane region" description="Helical" evidence="1">
    <location>
        <begin position="462"/>
        <end position="482"/>
    </location>
</feature>
<dbReference type="AlphaFoldDB" id="A0A7W4IIA8"/>
<feature type="transmembrane region" description="Helical" evidence="1">
    <location>
        <begin position="273"/>
        <end position="293"/>
    </location>
</feature>
<feature type="transmembrane region" description="Helical" evidence="1">
    <location>
        <begin position="119"/>
        <end position="137"/>
    </location>
</feature>
<keyword evidence="1" id="KW-0472">Membrane</keyword>
<evidence type="ECO:0008006" key="6">
    <source>
        <dbReference type="Google" id="ProtNLM"/>
    </source>
</evidence>
<dbReference type="Proteomes" id="UP000540490">
    <property type="component" value="Unassembled WGS sequence"/>
</dbReference>
<dbReference type="RefSeq" id="WP_182972195.1">
    <property type="nucleotide sequence ID" value="NZ_JABEQN010000001.1"/>
</dbReference>
<feature type="transmembrane region" description="Helical" evidence="1">
    <location>
        <begin position="143"/>
        <end position="162"/>
    </location>
</feature>
<protein>
    <recommendedName>
        <fullName evidence="6">NADH:quinone oxidoreductase/Mrp antiporter membrane subunit domain-containing protein</fullName>
    </recommendedName>
</protein>
<keyword evidence="1" id="KW-1133">Transmembrane helix</keyword>
<reference evidence="4 5" key="1">
    <citation type="submission" date="2020-04" db="EMBL/GenBank/DDBJ databases">
        <title>Description of novel Gluconacetobacter.</title>
        <authorList>
            <person name="Sombolestani A."/>
        </authorList>
    </citation>
    <scope>NUCLEOTIDE SEQUENCE [LARGE SCALE GENOMIC DNA]</scope>
    <source>
        <strain evidence="3 4">LMG 1728</strain>
        <strain evidence="2 5">LMG 1731</strain>
    </source>
</reference>
<dbReference type="Proteomes" id="UP000561077">
    <property type="component" value="Unassembled WGS sequence"/>
</dbReference>
<evidence type="ECO:0000313" key="2">
    <source>
        <dbReference type="EMBL" id="MBB2163172.1"/>
    </source>
</evidence>
<feature type="transmembrane region" description="Helical" evidence="1">
    <location>
        <begin position="233"/>
        <end position="253"/>
    </location>
</feature>
<sequence>MLVLSVLLLDGLMPRFAVPQAARAGWGLALVLALAMACLPPGSALMAGSPVGPVALLRVDALSLPFVMMLSVAGLASGARGPVLAGAALTVGTGNPVLFCIGAAGLLPLLRAEGAVPRGMVAWGSAGVAVATALLSGSGGWRLIVLPLPALLAASALMGLSLRPLSGARHGAPAGVAHLAGLAVGLCLAVRMLVDWPVEPVGAMWGGGVVVAGLVLALTGCWRARGARDAGRVVAGLLNGWGGMALVLVGLVVTGRADDLPLLALGAFRGLMLLVGGVGLAVLAAILTLAQMAEAAGSLGLARVGGLAALMPKASAMLALALAGVCALPPSGGFAVAWLLVQSLLALPRAEGLAGAMPLLAVLAGVGLVCGLLILAAVRLLACLVLGRPRTPRAAGATDPASGRLAVPAACLGGAVSVVLVPGVWLWLTRGAGWAAAGLKGPIPSGARPDWLALAAPGGGGVLYPAGIVALLALAGALVLALSRLGNTVPSRPAPAWMEGAPPSPPWMPFGEPVAQAGPAQFAGVLAWGMGRRAVSRRIRRVVRWGRDGGRRVSVLMEVGVAWVSRHAMGLVLLWLAVAALLRIWGHSR</sequence>
<proteinExistence type="predicted"/>
<feature type="transmembrane region" description="Helical" evidence="1">
    <location>
        <begin position="568"/>
        <end position="586"/>
    </location>
</feature>
<evidence type="ECO:0000313" key="3">
    <source>
        <dbReference type="EMBL" id="MBB2192133.1"/>
    </source>
</evidence>
<feature type="transmembrane region" description="Helical" evidence="1">
    <location>
        <begin position="83"/>
        <end position="107"/>
    </location>
</feature>
<feature type="transmembrane region" description="Helical" evidence="1">
    <location>
        <begin position="200"/>
        <end position="221"/>
    </location>
</feature>
<feature type="transmembrane region" description="Helical" evidence="1">
    <location>
        <begin position="59"/>
        <end position="77"/>
    </location>
</feature>
<evidence type="ECO:0000313" key="4">
    <source>
        <dbReference type="Proteomes" id="UP000540490"/>
    </source>
</evidence>
<dbReference type="EMBL" id="JABEQN010000001">
    <property type="protein sequence ID" value="MBB2192133.1"/>
    <property type="molecule type" value="Genomic_DNA"/>
</dbReference>
<evidence type="ECO:0000256" key="1">
    <source>
        <dbReference type="SAM" id="Phobius"/>
    </source>
</evidence>
<accession>A0A7W4IIA8</accession>
<feature type="transmembrane region" description="Helical" evidence="1">
    <location>
        <begin position="360"/>
        <end position="385"/>
    </location>
</feature>
<gene>
    <name evidence="3" type="ORF">HLH25_00485</name>
    <name evidence="2" type="ORF">HLH26_01225</name>
</gene>
<dbReference type="EMBL" id="JABEQO010000001">
    <property type="protein sequence ID" value="MBB2163172.1"/>
    <property type="molecule type" value="Genomic_DNA"/>
</dbReference>
<feature type="transmembrane region" description="Helical" evidence="1">
    <location>
        <begin position="405"/>
        <end position="428"/>
    </location>
</feature>
<feature type="transmembrane region" description="Helical" evidence="1">
    <location>
        <begin position="314"/>
        <end position="340"/>
    </location>
</feature>
<feature type="transmembrane region" description="Helical" evidence="1">
    <location>
        <begin position="174"/>
        <end position="194"/>
    </location>
</feature>